<keyword evidence="1" id="KW-0812">Transmembrane</keyword>
<dbReference type="Proteomes" id="UP000807769">
    <property type="component" value="Unassembled WGS sequence"/>
</dbReference>
<evidence type="ECO:0000313" key="3">
    <source>
        <dbReference type="Proteomes" id="UP000807769"/>
    </source>
</evidence>
<dbReference type="AlphaFoldDB" id="A0A9P7DL89"/>
<gene>
    <name evidence="2" type="ORF">BJ212DRAFT_1289685</name>
</gene>
<keyword evidence="1" id="KW-0472">Membrane</keyword>
<dbReference type="EMBL" id="JABBWG010000212">
    <property type="protein sequence ID" value="KAG1797545.1"/>
    <property type="molecule type" value="Genomic_DNA"/>
</dbReference>
<name>A0A9P7DL89_9AGAM</name>
<sequence>MYECEFKSYLIFINATSLCSPFLVYWVNWLKAKAQYDRWSEELKLVQHEMYWTVC</sequence>
<keyword evidence="1" id="KW-1133">Transmembrane helix</keyword>
<feature type="transmembrane region" description="Helical" evidence="1">
    <location>
        <begin position="6"/>
        <end position="28"/>
    </location>
</feature>
<dbReference type="GeneID" id="64626083"/>
<comment type="caution">
    <text evidence="2">The sequence shown here is derived from an EMBL/GenBank/DDBJ whole genome shotgun (WGS) entry which is preliminary data.</text>
</comment>
<dbReference type="RefSeq" id="XP_041185486.1">
    <property type="nucleotide sequence ID" value="XM_041332066.1"/>
</dbReference>
<reference evidence="2" key="1">
    <citation type="journal article" date="2020" name="New Phytol.">
        <title>Comparative genomics reveals dynamic genome evolution in host specialist ectomycorrhizal fungi.</title>
        <authorList>
            <person name="Lofgren L.A."/>
            <person name="Nguyen N.H."/>
            <person name="Vilgalys R."/>
            <person name="Ruytinx J."/>
            <person name="Liao H.L."/>
            <person name="Branco S."/>
            <person name="Kuo A."/>
            <person name="LaButti K."/>
            <person name="Lipzen A."/>
            <person name="Andreopoulos W."/>
            <person name="Pangilinan J."/>
            <person name="Riley R."/>
            <person name="Hundley H."/>
            <person name="Na H."/>
            <person name="Barry K."/>
            <person name="Grigoriev I.V."/>
            <person name="Stajich J.E."/>
            <person name="Kennedy P.G."/>
        </authorList>
    </citation>
    <scope>NUCLEOTIDE SEQUENCE</scope>
    <source>
        <strain evidence="2">MN1</strain>
    </source>
</reference>
<keyword evidence="3" id="KW-1185">Reference proteome</keyword>
<dbReference type="OrthoDB" id="3265433at2759"/>
<proteinExistence type="predicted"/>
<evidence type="ECO:0000256" key="1">
    <source>
        <dbReference type="SAM" id="Phobius"/>
    </source>
</evidence>
<organism evidence="2 3">
    <name type="scientific">Suillus subaureus</name>
    <dbReference type="NCBI Taxonomy" id="48587"/>
    <lineage>
        <taxon>Eukaryota</taxon>
        <taxon>Fungi</taxon>
        <taxon>Dikarya</taxon>
        <taxon>Basidiomycota</taxon>
        <taxon>Agaricomycotina</taxon>
        <taxon>Agaricomycetes</taxon>
        <taxon>Agaricomycetidae</taxon>
        <taxon>Boletales</taxon>
        <taxon>Suillineae</taxon>
        <taxon>Suillaceae</taxon>
        <taxon>Suillus</taxon>
    </lineage>
</organism>
<accession>A0A9P7DL89</accession>
<evidence type="ECO:0000313" key="2">
    <source>
        <dbReference type="EMBL" id="KAG1797545.1"/>
    </source>
</evidence>
<protein>
    <submittedName>
        <fullName evidence="2">Uncharacterized protein</fullName>
    </submittedName>
</protein>